<keyword evidence="1" id="KW-0732">Signal</keyword>
<evidence type="ECO:0000313" key="3">
    <source>
        <dbReference type="Proteomes" id="UP001235720"/>
    </source>
</evidence>
<evidence type="ECO:0000313" key="2">
    <source>
        <dbReference type="EMBL" id="MDM7887116.1"/>
    </source>
</evidence>
<evidence type="ECO:0000256" key="1">
    <source>
        <dbReference type="SAM" id="SignalP"/>
    </source>
</evidence>
<dbReference type="Proteomes" id="UP001235720">
    <property type="component" value="Unassembled WGS sequence"/>
</dbReference>
<reference evidence="2 3" key="1">
    <citation type="submission" date="2023-06" db="EMBL/GenBank/DDBJ databases">
        <authorList>
            <person name="Feng G."/>
            <person name="Li J."/>
            <person name="Zhu H."/>
        </authorList>
    </citation>
    <scope>NUCLEOTIDE SEQUENCE [LARGE SCALE GENOMIC DNA]</scope>
    <source>
        <strain evidence="2 3">RHCJP20</strain>
    </source>
</reference>
<accession>A0ABT7TC17</accession>
<gene>
    <name evidence="2" type="ORF">QUG98_01505</name>
</gene>
<dbReference type="EMBL" id="JAUCMM010000001">
    <property type="protein sequence ID" value="MDM7887116.1"/>
    <property type="molecule type" value="Genomic_DNA"/>
</dbReference>
<keyword evidence="3" id="KW-1185">Reference proteome</keyword>
<feature type="signal peptide" evidence="1">
    <location>
        <begin position="1"/>
        <end position="28"/>
    </location>
</feature>
<feature type="chain" id="PRO_5046548729" evidence="1">
    <location>
        <begin position="29"/>
        <end position="136"/>
    </location>
</feature>
<protein>
    <submittedName>
        <fullName evidence="2">Uncharacterized protein</fullName>
    </submittedName>
</protein>
<comment type="caution">
    <text evidence="2">The sequence shown here is derived from an EMBL/GenBank/DDBJ whole genome shotgun (WGS) entry which is preliminary data.</text>
</comment>
<organism evidence="2 3">
    <name type="scientific">Curtobacterium subtropicum</name>
    <dbReference type="NCBI Taxonomy" id="3055138"/>
    <lineage>
        <taxon>Bacteria</taxon>
        <taxon>Bacillati</taxon>
        <taxon>Actinomycetota</taxon>
        <taxon>Actinomycetes</taxon>
        <taxon>Micrococcales</taxon>
        <taxon>Microbacteriaceae</taxon>
        <taxon>Curtobacterium</taxon>
    </lineage>
</organism>
<name>A0ABT7TC17_9MICO</name>
<proteinExistence type="predicted"/>
<sequence>MKRPALITTAVALGLGLGLALSPIAANAAPADTSSVSEVASAAPYAPRDTTSYEQLEDVYHDLLSGGSGATSILVKATPGAEVTYSVNGVAQTKQADGRGRVSFDVTFERAANDIALSQSVNGVPSEVKTYQYDFS</sequence>
<dbReference type="RefSeq" id="WP_289468873.1">
    <property type="nucleotide sequence ID" value="NZ_JAUCMM010000001.1"/>
</dbReference>